<dbReference type="PANTHER" id="PTHR44329">
    <property type="entry name" value="SERINE/THREONINE-PROTEIN KINASE TNNI3K-RELATED"/>
    <property type="match status" value="1"/>
</dbReference>
<dbReference type="GO" id="GO:0006950">
    <property type="term" value="P:response to stress"/>
    <property type="evidence" value="ECO:0007669"/>
    <property type="project" value="UniProtKB-ARBA"/>
</dbReference>
<protein>
    <recommendedName>
        <fullName evidence="1">Protein kinase domain-containing protein</fullName>
    </recommendedName>
</protein>
<dbReference type="InterPro" id="IPR051681">
    <property type="entry name" value="Ser/Thr_Kinases-Pseudokinases"/>
</dbReference>
<accession>A0AAF3FE85</accession>
<dbReference type="InterPro" id="IPR011009">
    <property type="entry name" value="Kinase-like_dom_sf"/>
</dbReference>
<dbReference type="InterPro" id="IPR000719">
    <property type="entry name" value="Prot_kinase_dom"/>
</dbReference>
<dbReference type="InterPro" id="IPR001245">
    <property type="entry name" value="Ser-Thr/Tyr_kinase_cat_dom"/>
</dbReference>
<dbReference type="CDD" id="cd00180">
    <property type="entry name" value="PKc"/>
    <property type="match status" value="1"/>
</dbReference>
<dbReference type="SUPFAM" id="SSF56112">
    <property type="entry name" value="Protein kinase-like (PK-like)"/>
    <property type="match status" value="3"/>
</dbReference>
<sequence length="579" mass="66992">MEFCDGGTLSELITDSTVVYSMKTVVFWAIQLFKAIRYLFYHRILHGDIKPNNIFVKKIQRRSESIPYTMKLGDFGQSRRREGAPSTISNLTAYGPPLLNDEDDQGSHKHDVYGIGLIVWELIERSDFWDRDTFMQWVTDRKFILEPPSCHKHFKEIQQLINRCASFTLSRRPTAVDCVTILLTNFFEMDHSRCEQRYIGSGSFGEVYELIGHKPPAVIKGPLKKTIFNPNVIYSMKTVVYWTKQLFDALTYIQDSGPCGVNSQYSSPPVALGDRTIGEQVKVNSTPSHLNDVYSLGLVLWEIIERRIVFEEYVRNGSFRRDRFVADVTRNKLTKLEPPSCQKDLQEIVKRCTNFDRNERPTSRTILDELMHNEKLDRLVDFSPKVDESNQKILKPIDHGATFDREFQKEYGQEVSQTSKYLADDEMVKKAAKDENLLDRGAPATVSQIPNTDPFVIRFVKARILFVQPISKDGKPDFEEVMADIELPEEYKPDTKDRFYRPPKLSEDKHVYHVIASGNFADVIAAVNRDGKPVAAKRYKIEQLKQTIDGDTRLRREILISRSNRHENIRAFRHTKYKI</sequence>
<organism evidence="2 3">
    <name type="scientific">Mesorhabditis belari</name>
    <dbReference type="NCBI Taxonomy" id="2138241"/>
    <lineage>
        <taxon>Eukaryota</taxon>
        <taxon>Metazoa</taxon>
        <taxon>Ecdysozoa</taxon>
        <taxon>Nematoda</taxon>
        <taxon>Chromadorea</taxon>
        <taxon>Rhabditida</taxon>
        <taxon>Rhabditina</taxon>
        <taxon>Rhabditomorpha</taxon>
        <taxon>Rhabditoidea</taxon>
        <taxon>Rhabditidae</taxon>
        <taxon>Mesorhabditinae</taxon>
        <taxon>Mesorhabditis</taxon>
    </lineage>
</organism>
<evidence type="ECO:0000259" key="1">
    <source>
        <dbReference type="PROSITE" id="PS50011"/>
    </source>
</evidence>
<dbReference type="PANTHER" id="PTHR44329:SF214">
    <property type="entry name" value="PROTEIN KINASE DOMAIN-CONTAINING PROTEIN"/>
    <property type="match status" value="1"/>
</dbReference>
<name>A0AAF3FE85_9BILA</name>
<dbReference type="SMART" id="SM00220">
    <property type="entry name" value="S_TKc"/>
    <property type="match status" value="1"/>
</dbReference>
<dbReference type="Pfam" id="PF00069">
    <property type="entry name" value="Pkinase"/>
    <property type="match status" value="1"/>
</dbReference>
<keyword evidence="2" id="KW-1185">Reference proteome</keyword>
<dbReference type="GO" id="GO:0004674">
    <property type="term" value="F:protein serine/threonine kinase activity"/>
    <property type="evidence" value="ECO:0007669"/>
    <property type="project" value="TreeGrafter"/>
</dbReference>
<proteinExistence type="predicted"/>
<dbReference type="InterPro" id="IPR008271">
    <property type="entry name" value="Ser/Thr_kinase_AS"/>
</dbReference>
<evidence type="ECO:0000313" key="2">
    <source>
        <dbReference type="Proteomes" id="UP000887575"/>
    </source>
</evidence>
<dbReference type="GO" id="GO:0005524">
    <property type="term" value="F:ATP binding"/>
    <property type="evidence" value="ECO:0007669"/>
    <property type="project" value="InterPro"/>
</dbReference>
<dbReference type="Gene3D" id="1.10.510.10">
    <property type="entry name" value="Transferase(Phosphotransferase) domain 1"/>
    <property type="match status" value="2"/>
</dbReference>
<dbReference type="WBParaSite" id="MBELARI_LOCUS495.2">
    <property type="protein sequence ID" value="MBELARI_LOCUS495.2"/>
    <property type="gene ID" value="MBELARI_LOCUS495"/>
</dbReference>
<dbReference type="Pfam" id="PF07714">
    <property type="entry name" value="PK_Tyr_Ser-Thr"/>
    <property type="match status" value="1"/>
</dbReference>
<dbReference type="AlphaFoldDB" id="A0AAF3FE85"/>
<dbReference type="Gene3D" id="3.30.200.20">
    <property type="entry name" value="Phosphorylase Kinase, domain 1"/>
    <property type="match status" value="1"/>
</dbReference>
<dbReference type="PROSITE" id="PS50011">
    <property type="entry name" value="PROTEIN_KINASE_DOM"/>
    <property type="match status" value="1"/>
</dbReference>
<dbReference type="PROSITE" id="PS00108">
    <property type="entry name" value="PROTEIN_KINASE_ST"/>
    <property type="match status" value="1"/>
</dbReference>
<reference evidence="3" key="1">
    <citation type="submission" date="2024-02" db="UniProtKB">
        <authorList>
            <consortium name="WormBaseParasite"/>
        </authorList>
    </citation>
    <scope>IDENTIFICATION</scope>
</reference>
<feature type="domain" description="Protein kinase" evidence="1">
    <location>
        <begin position="1"/>
        <end position="187"/>
    </location>
</feature>
<evidence type="ECO:0000313" key="3">
    <source>
        <dbReference type="WBParaSite" id="MBELARI_LOCUS495.2"/>
    </source>
</evidence>
<dbReference type="Proteomes" id="UP000887575">
    <property type="component" value="Unassembled WGS sequence"/>
</dbReference>